<evidence type="ECO:0008006" key="4">
    <source>
        <dbReference type="Google" id="ProtNLM"/>
    </source>
</evidence>
<evidence type="ECO:0000256" key="1">
    <source>
        <dbReference type="SAM" id="SignalP"/>
    </source>
</evidence>
<feature type="chain" id="PRO_5045413142" description="DUF5666 domain-containing protein" evidence="1">
    <location>
        <begin position="26"/>
        <end position="211"/>
    </location>
</feature>
<feature type="signal peptide" evidence="1">
    <location>
        <begin position="1"/>
        <end position="25"/>
    </location>
</feature>
<evidence type="ECO:0000313" key="2">
    <source>
        <dbReference type="EMBL" id="MEJ8847185.1"/>
    </source>
</evidence>
<protein>
    <recommendedName>
        <fullName evidence="4">DUF5666 domain-containing protein</fullName>
    </recommendedName>
</protein>
<organism evidence="2 3">
    <name type="scientific">Variovorax rhizosphaerae</name>
    <dbReference type="NCBI Taxonomy" id="1836200"/>
    <lineage>
        <taxon>Bacteria</taxon>
        <taxon>Pseudomonadati</taxon>
        <taxon>Pseudomonadota</taxon>
        <taxon>Betaproteobacteria</taxon>
        <taxon>Burkholderiales</taxon>
        <taxon>Comamonadaceae</taxon>
        <taxon>Variovorax</taxon>
    </lineage>
</organism>
<keyword evidence="1" id="KW-0732">Signal</keyword>
<dbReference type="RefSeq" id="WP_340342331.1">
    <property type="nucleotide sequence ID" value="NZ_JBBKZT010000004.1"/>
</dbReference>
<dbReference type="Proteomes" id="UP001385892">
    <property type="component" value="Unassembled WGS sequence"/>
</dbReference>
<accession>A0ABU8WI40</accession>
<proteinExistence type="predicted"/>
<evidence type="ECO:0000313" key="3">
    <source>
        <dbReference type="Proteomes" id="UP001385892"/>
    </source>
</evidence>
<dbReference type="EMBL" id="JBBKZT010000004">
    <property type="protein sequence ID" value="MEJ8847185.1"/>
    <property type="molecule type" value="Genomic_DNA"/>
</dbReference>
<name>A0ABU8WI40_9BURK</name>
<reference evidence="2 3" key="1">
    <citation type="submission" date="2024-03" db="EMBL/GenBank/DDBJ databases">
        <title>Novel species of the genus Variovorax.</title>
        <authorList>
            <person name="Liu Q."/>
            <person name="Xin Y.-H."/>
        </authorList>
    </citation>
    <scope>NUCLEOTIDE SEQUENCE [LARGE SCALE GENOMIC DNA]</scope>
    <source>
        <strain evidence="2 3">KACC 18900</strain>
    </source>
</reference>
<sequence length="211" mass="22063">MLRAQQLAISLAIAAASALPLLVSAQTPAQVRVRGVIERVDATSMVVKDRSGEVVTLVRPADMNVSEVVPLTMADIKADSFVGAGSMPQPDGTQRALEIVVFPESARGTGEGFRPWDYMPESTMTNATVSTLSAAPASVPGGQKLLLKYKGGEQTVIVPAGTPVVTFKPGNQDQAALVVPGAKVVITAQEKDGKPTALRMLVGRDGFQPPM</sequence>
<comment type="caution">
    <text evidence="2">The sequence shown here is derived from an EMBL/GenBank/DDBJ whole genome shotgun (WGS) entry which is preliminary data.</text>
</comment>
<keyword evidence="3" id="KW-1185">Reference proteome</keyword>
<gene>
    <name evidence="2" type="ORF">WKW82_11020</name>
</gene>